<reference evidence="4" key="1">
    <citation type="submission" date="2023-07" db="EMBL/GenBank/DDBJ databases">
        <title>30 novel species of actinomycetes from the DSMZ collection.</title>
        <authorList>
            <person name="Nouioui I."/>
        </authorList>
    </citation>
    <scope>NUCLEOTIDE SEQUENCE [LARGE SCALE GENOMIC DNA]</scope>
    <source>
        <strain evidence="4">DSM 45834</strain>
    </source>
</reference>
<evidence type="ECO:0000259" key="2">
    <source>
        <dbReference type="Pfam" id="PF00171"/>
    </source>
</evidence>
<dbReference type="Proteomes" id="UP001183202">
    <property type="component" value="Unassembled WGS sequence"/>
</dbReference>
<evidence type="ECO:0000256" key="1">
    <source>
        <dbReference type="ARBA" id="ARBA00023002"/>
    </source>
</evidence>
<dbReference type="PANTHER" id="PTHR43353">
    <property type="entry name" value="SUCCINATE-SEMIALDEHYDE DEHYDROGENASE, MITOCHONDRIAL"/>
    <property type="match status" value="1"/>
</dbReference>
<dbReference type="InterPro" id="IPR016161">
    <property type="entry name" value="Ald_DH/histidinol_DH"/>
</dbReference>
<dbReference type="EMBL" id="JAVREJ010000049">
    <property type="protein sequence ID" value="MDT0353866.1"/>
    <property type="molecule type" value="Genomic_DNA"/>
</dbReference>
<dbReference type="InterPro" id="IPR015590">
    <property type="entry name" value="Aldehyde_DH_dom"/>
</dbReference>
<dbReference type="InterPro" id="IPR016162">
    <property type="entry name" value="Ald_DH_N"/>
</dbReference>
<dbReference type="PROSITE" id="PS00070">
    <property type="entry name" value="ALDEHYDE_DEHYDR_CYS"/>
    <property type="match status" value="1"/>
</dbReference>
<dbReference type="SUPFAM" id="SSF53720">
    <property type="entry name" value="ALDH-like"/>
    <property type="match status" value="1"/>
</dbReference>
<evidence type="ECO:0000313" key="4">
    <source>
        <dbReference type="Proteomes" id="UP001183202"/>
    </source>
</evidence>
<dbReference type="PANTHER" id="PTHR43353:SF5">
    <property type="entry name" value="SUCCINATE-SEMIALDEHYDE DEHYDROGENASE, MITOCHONDRIAL"/>
    <property type="match status" value="1"/>
</dbReference>
<evidence type="ECO:0000313" key="3">
    <source>
        <dbReference type="EMBL" id="MDT0353866.1"/>
    </source>
</evidence>
<dbReference type="Pfam" id="PF00171">
    <property type="entry name" value="Aldedh"/>
    <property type="match status" value="1"/>
</dbReference>
<organism evidence="3 4">
    <name type="scientific">Pseudonocardia charpentierae</name>
    <dbReference type="NCBI Taxonomy" id="3075545"/>
    <lineage>
        <taxon>Bacteria</taxon>
        <taxon>Bacillati</taxon>
        <taxon>Actinomycetota</taxon>
        <taxon>Actinomycetes</taxon>
        <taxon>Pseudonocardiales</taxon>
        <taxon>Pseudonocardiaceae</taxon>
        <taxon>Pseudonocardia</taxon>
    </lineage>
</organism>
<comment type="caution">
    <text evidence="3">The sequence shown here is derived from an EMBL/GenBank/DDBJ whole genome shotgun (WGS) entry which is preliminary data.</text>
</comment>
<sequence>MTKTLHNYVDGKWVPGESTFEARNPADDQIIAAVPDSNASEVDAAVTAARAAFAEWRYVNPTVRARHLHAIGDRVKARERELAEAITAEMGKTIGEATGEVDKLATAFHFYAEEATRVHGEVIPNDTDGFTSLVVREPVGVVGAITPWNYPLELIGWKLCAAVAAGCTIVVKPSPYASLSPAVLFSCIDEAGLPPGVANLVSGDDPAGPALAGHPGLDKLAFTGSTATGAKIAQRVPAARPLTMELGGSCPMIVTDRADIEAAAAGAARRGFRNAGQICIAINRIYVQASVCDEFVARLTEQVAALTVGDGMDTGIDVGAMATRAGLEVVDRHVRDAVERGATVATGGHRVDELAPGNFYQPTVLAGCTPEMLVMHEESFGPVVGIMPFGELTDAVELANGTEAGLAVYVYTLDLHETHELGRLLDFGNVAVNNVDAGIMNAPYGGRKGSGFGVEHGRAGLEGYLQYKHLRIRY</sequence>
<dbReference type="InterPro" id="IPR016163">
    <property type="entry name" value="Ald_DH_C"/>
</dbReference>
<keyword evidence="1" id="KW-0560">Oxidoreductase</keyword>
<feature type="domain" description="Aldehyde dehydrogenase" evidence="2">
    <location>
        <begin position="13"/>
        <end position="469"/>
    </location>
</feature>
<dbReference type="InterPro" id="IPR016160">
    <property type="entry name" value="Ald_DH_CS_CYS"/>
</dbReference>
<dbReference type="RefSeq" id="WP_311560377.1">
    <property type="nucleotide sequence ID" value="NZ_JAVREJ010000049.1"/>
</dbReference>
<accession>A0ABU2NJF0</accession>
<keyword evidence="4" id="KW-1185">Reference proteome</keyword>
<dbReference type="Gene3D" id="3.40.605.10">
    <property type="entry name" value="Aldehyde Dehydrogenase, Chain A, domain 1"/>
    <property type="match status" value="1"/>
</dbReference>
<proteinExistence type="predicted"/>
<dbReference type="Gene3D" id="3.40.309.10">
    <property type="entry name" value="Aldehyde Dehydrogenase, Chain A, domain 2"/>
    <property type="match status" value="1"/>
</dbReference>
<gene>
    <name evidence="3" type="ORF">RM445_30710</name>
</gene>
<dbReference type="InterPro" id="IPR050740">
    <property type="entry name" value="Aldehyde_DH_Superfamily"/>
</dbReference>
<protein>
    <submittedName>
        <fullName evidence="3">Aldehyde dehydrogenase family protein</fullName>
    </submittedName>
</protein>
<name>A0ABU2NJF0_9PSEU</name>